<evidence type="ECO:0000256" key="19">
    <source>
        <dbReference type="ARBA" id="ARBA00032928"/>
    </source>
</evidence>
<evidence type="ECO:0000256" key="21">
    <source>
        <dbReference type="PROSITE-ProRule" id="PRU01379"/>
    </source>
</evidence>
<dbReference type="AlphaFoldDB" id="A0A7M5VHD1"/>
<sequence>MMEVSFSGVTFSSNFDSGNLARVEQVKPEDVKVPAETPDFIESPDLEFNLWTSPDAAGTPYENGNRTWFYFSVRGGSLPNKTLRFNIMNLNRQSRLYSQGLNPFFRVSHGKHSSWQQVKDRCTYETVDGNFQISFLHSFTDVTRMSTTYFAFCYPYSYTECQQYMNSLEEKYVQDEDKNSQDTDIYFHRETLVTSNDGLKVELLTVSSMKGITENREKTLLGLYPDREKERARIFNNKKIVFLTSRVHPGETPASFVFNGFLNFILRENDDRSIALRNSFVFKMVPMLNPDGVKRGHYRTDIFGLNLNRTYQNPDAFRQPSIFAIKTLMMYHHFNRIDPKLCTTDLQQSASQQAIPTAPKGDFLARKSSTDPNLTSETELHKSLKEVAFSSCETINEASDECTSVKEQVQEKQEKPLDRPDTIVGYNDMNSLMKRTEELNLNKNNPDNGVFIYIDLHGHASKRGCFIYGNHFTRDSDMVECMLLPKLISVNSLHFDFQACNFTEKNMYHKDKKDGLSKEGSGRVSMFKALGIIHSYTLECNYNTGRATNPISPATLDQGRATPPPQPGFPPRYTPEHYEEVGRGTAVAILDLINRNPWSRLPTSEYKSLNGVRDWLSKHIKNNTKVLSQQTKVNLKKKNGAGKSSISTMKDSKSTIPSTMFNPFKQHSNDSVTIKYSLSKDEKSKTFQDKPEIDHNNNNSDGKTSSHKTSSKTVHRSRTTCSEKSEKRHERSKKKEPKTASKTIVDGKERSPKKRSQSSLTELEEITKKALKAKRHSLPLPITKTTTPQRKVKAASNSPSSKLKGNCLKTRTASKNQQESVSLKDVYHNGVSVSKEKAKTTKVSRRK</sequence>
<dbReference type="EC" id="3.4.17.24" evidence="17"/>
<comment type="cofactor">
    <cofactor evidence="1">
        <name>Zn(2+)</name>
        <dbReference type="ChEBI" id="CHEBI:29105"/>
    </cofactor>
</comment>
<feature type="region of interest" description="Disordered" evidence="22">
    <location>
        <begin position="683"/>
        <end position="847"/>
    </location>
</feature>
<feature type="region of interest" description="Disordered" evidence="22">
    <location>
        <begin position="632"/>
        <end position="666"/>
    </location>
</feature>
<keyword evidence="7" id="KW-0645">Protease</keyword>
<evidence type="ECO:0000313" key="25">
    <source>
        <dbReference type="Proteomes" id="UP000594262"/>
    </source>
</evidence>
<evidence type="ECO:0000256" key="1">
    <source>
        <dbReference type="ARBA" id="ARBA00001947"/>
    </source>
</evidence>
<dbReference type="Gene3D" id="2.60.40.3120">
    <property type="match status" value="1"/>
</dbReference>
<comment type="catalytic activity">
    <reaction evidence="15">
        <text>C-terminal L-alpha-aminoacyl-L-glutamyl-L-glutamyl-[tubulin] + H2O = C-terminal L-alpha-aminoacyl-L-glutamyl-[tubulin] + L-glutamate</text>
        <dbReference type="Rhea" id="RHEA:63792"/>
        <dbReference type="Rhea" id="RHEA-COMP:16435"/>
        <dbReference type="Rhea" id="RHEA-COMP:16436"/>
        <dbReference type="ChEBI" id="CHEBI:15377"/>
        <dbReference type="ChEBI" id="CHEBI:29985"/>
        <dbReference type="ChEBI" id="CHEBI:149555"/>
        <dbReference type="ChEBI" id="CHEBI:149556"/>
        <dbReference type="EC" id="3.4.17.24"/>
    </reaction>
    <physiologicalReaction direction="left-to-right" evidence="15">
        <dbReference type="Rhea" id="RHEA:63793"/>
    </physiologicalReaction>
</comment>
<dbReference type="PANTHER" id="PTHR12756">
    <property type="entry name" value="CYTOSOLIC CARBOXYPEPTIDASE"/>
    <property type="match status" value="1"/>
</dbReference>
<dbReference type="GO" id="GO:0030496">
    <property type="term" value="C:midbody"/>
    <property type="evidence" value="ECO:0007669"/>
    <property type="project" value="UniProtKB-SubCell"/>
</dbReference>
<protein>
    <recommendedName>
        <fullName evidence="14">Cytosolic carboxypeptidase-like protein 5</fullName>
        <ecNumber evidence="17">3.4.17.24</ecNumber>
    </recommendedName>
    <alternativeName>
        <fullName evidence="19">ATP/GTP-binding protein-like 5</fullName>
    </alternativeName>
    <alternativeName>
        <fullName evidence="18">Protein deglutamylase CCP5</fullName>
    </alternativeName>
</protein>
<evidence type="ECO:0000256" key="14">
    <source>
        <dbReference type="ARBA" id="ARBA00024141"/>
    </source>
</evidence>
<dbReference type="EnsemblMetazoa" id="CLYHEMT012248.1">
    <property type="protein sequence ID" value="CLYHEMP012248.1"/>
    <property type="gene ID" value="CLYHEMG012248"/>
</dbReference>
<feature type="active site" description="Proton donor/acceptor" evidence="21">
    <location>
        <position position="539"/>
    </location>
</feature>
<keyword evidence="13" id="KW-0539">Nucleus</keyword>
<evidence type="ECO:0000256" key="3">
    <source>
        <dbReference type="ARBA" id="ARBA00004186"/>
    </source>
</evidence>
<keyword evidence="6" id="KW-0963">Cytoplasm</keyword>
<evidence type="ECO:0000256" key="6">
    <source>
        <dbReference type="ARBA" id="ARBA00022490"/>
    </source>
</evidence>
<dbReference type="InterPro" id="IPR000834">
    <property type="entry name" value="Peptidase_M14"/>
</dbReference>
<dbReference type="GO" id="GO:0005634">
    <property type="term" value="C:nucleus"/>
    <property type="evidence" value="ECO:0007669"/>
    <property type="project" value="UniProtKB-SubCell"/>
</dbReference>
<dbReference type="GO" id="GO:0006508">
    <property type="term" value="P:proteolysis"/>
    <property type="evidence" value="ECO:0007669"/>
    <property type="project" value="UniProtKB-KW"/>
</dbReference>
<dbReference type="Pfam" id="PF18027">
    <property type="entry name" value="Pepdidase_M14_N"/>
    <property type="match status" value="1"/>
</dbReference>
<proteinExistence type="inferred from homology"/>
<evidence type="ECO:0000256" key="9">
    <source>
        <dbReference type="ARBA" id="ARBA00022801"/>
    </source>
</evidence>
<evidence type="ECO:0000256" key="4">
    <source>
        <dbReference type="ARBA" id="ARBA00004214"/>
    </source>
</evidence>
<evidence type="ECO:0000256" key="17">
    <source>
        <dbReference type="ARBA" id="ARBA00026108"/>
    </source>
</evidence>
<dbReference type="InterPro" id="IPR050821">
    <property type="entry name" value="Cytosolic_carboxypeptidase"/>
</dbReference>
<evidence type="ECO:0000256" key="18">
    <source>
        <dbReference type="ARBA" id="ARBA00032753"/>
    </source>
</evidence>
<dbReference type="GO" id="GO:0008270">
    <property type="term" value="F:zinc ion binding"/>
    <property type="evidence" value="ECO:0007669"/>
    <property type="project" value="InterPro"/>
</dbReference>
<comment type="catalytic activity">
    <reaction evidence="20">
        <text>gamma-L-glutamyl-L-glutamyl-[protein] + H2O = L-glutamyl-[protein] + L-glutamate</text>
        <dbReference type="Rhea" id="RHEA:60152"/>
        <dbReference type="Rhea" id="RHEA-COMP:10208"/>
        <dbReference type="Rhea" id="RHEA-COMP:15517"/>
        <dbReference type="ChEBI" id="CHEBI:15377"/>
        <dbReference type="ChEBI" id="CHEBI:29973"/>
        <dbReference type="ChEBI" id="CHEBI:29985"/>
        <dbReference type="ChEBI" id="CHEBI:143622"/>
    </reaction>
    <physiologicalReaction direction="left-to-right" evidence="20">
        <dbReference type="Rhea" id="RHEA:60153"/>
    </physiologicalReaction>
</comment>
<dbReference type="Proteomes" id="UP000594262">
    <property type="component" value="Unplaced"/>
</dbReference>
<feature type="compositionally biased region" description="Basic and acidic residues" evidence="22">
    <location>
        <begin position="683"/>
        <end position="695"/>
    </location>
</feature>
<keyword evidence="11" id="KW-0482">Metalloprotease</keyword>
<comment type="catalytic activity">
    <reaction evidence="16">
        <text>C-terminal L-alpha-aminoacyl-L-glutamyl-[tubulin] + H2O = C-terminal L-alpha-aminoacyl-[tubulin] + L-glutamate</text>
        <dbReference type="Rhea" id="RHEA:63796"/>
        <dbReference type="Rhea" id="RHEA-COMP:16436"/>
        <dbReference type="Rhea" id="RHEA-COMP:16437"/>
        <dbReference type="ChEBI" id="CHEBI:15377"/>
        <dbReference type="ChEBI" id="CHEBI:29985"/>
        <dbReference type="ChEBI" id="CHEBI:90782"/>
        <dbReference type="ChEBI" id="CHEBI:149556"/>
        <dbReference type="EC" id="3.4.17.24"/>
    </reaction>
    <physiologicalReaction direction="left-to-right" evidence="16">
        <dbReference type="Rhea" id="RHEA:63797"/>
    </physiologicalReaction>
</comment>
<reference evidence="24" key="1">
    <citation type="submission" date="2021-01" db="UniProtKB">
        <authorList>
            <consortium name="EnsemblMetazoa"/>
        </authorList>
    </citation>
    <scope>IDENTIFICATION</scope>
</reference>
<evidence type="ECO:0000256" key="2">
    <source>
        <dbReference type="ARBA" id="ARBA00004123"/>
    </source>
</evidence>
<feature type="compositionally biased region" description="Polar residues" evidence="22">
    <location>
        <begin position="783"/>
        <end position="821"/>
    </location>
</feature>
<evidence type="ECO:0000256" key="12">
    <source>
        <dbReference type="ARBA" id="ARBA00023212"/>
    </source>
</evidence>
<dbReference type="Pfam" id="PF00246">
    <property type="entry name" value="Peptidase_M14"/>
    <property type="match status" value="1"/>
</dbReference>
<dbReference type="InterPro" id="IPR034286">
    <property type="entry name" value="M14_AGBL5-like"/>
</dbReference>
<evidence type="ECO:0000256" key="13">
    <source>
        <dbReference type="ARBA" id="ARBA00023242"/>
    </source>
</evidence>
<evidence type="ECO:0000256" key="7">
    <source>
        <dbReference type="ARBA" id="ARBA00022670"/>
    </source>
</evidence>
<dbReference type="GeneID" id="136818069"/>
<keyword evidence="9" id="KW-0378">Hydrolase</keyword>
<evidence type="ECO:0000256" key="15">
    <source>
        <dbReference type="ARBA" id="ARBA00024524"/>
    </source>
</evidence>
<accession>A0A7M5VHD1</accession>
<evidence type="ECO:0000313" key="24">
    <source>
        <dbReference type="EnsemblMetazoa" id="CLYHEMP012248.1"/>
    </source>
</evidence>
<evidence type="ECO:0000256" key="16">
    <source>
        <dbReference type="ARBA" id="ARBA00024627"/>
    </source>
</evidence>
<dbReference type="OrthoDB" id="10253041at2759"/>
<keyword evidence="10" id="KW-0862">Zinc</keyword>
<feature type="region of interest" description="Disordered" evidence="22">
    <location>
        <begin position="352"/>
        <end position="376"/>
    </location>
</feature>
<dbReference type="SUPFAM" id="SSF53187">
    <property type="entry name" value="Zn-dependent exopeptidases"/>
    <property type="match status" value="1"/>
</dbReference>
<dbReference type="PROSITE" id="PS52035">
    <property type="entry name" value="PEPTIDASE_M14"/>
    <property type="match status" value="1"/>
</dbReference>
<comment type="subcellular location">
    <subcellularLocation>
        <location evidence="3">Cytoplasm</location>
        <location evidence="3">Cytoskeleton</location>
        <location evidence="3">Spindle</location>
    </subcellularLocation>
    <subcellularLocation>
        <location evidence="4">Midbody</location>
    </subcellularLocation>
    <subcellularLocation>
        <location evidence="2">Nucleus</location>
    </subcellularLocation>
</comment>
<dbReference type="GO" id="GO:0005819">
    <property type="term" value="C:spindle"/>
    <property type="evidence" value="ECO:0007669"/>
    <property type="project" value="UniProtKB-SubCell"/>
</dbReference>
<evidence type="ECO:0000256" key="8">
    <source>
        <dbReference type="ARBA" id="ARBA00022723"/>
    </source>
</evidence>
<dbReference type="PANTHER" id="PTHR12756:SF12">
    <property type="entry name" value="CYTOSOLIC CARBOXYPEPTIDASE-LIKE PROTEIN 5"/>
    <property type="match status" value="1"/>
</dbReference>
<feature type="compositionally biased region" description="Basic residues" evidence="22">
    <location>
        <begin position="705"/>
        <end position="718"/>
    </location>
</feature>
<dbReference type="GO" id="GO:0004181">
    <property type="term" value="F:metallocarboxypeptidase activity"/>
    <property type="evidence" value="ECO:0007669"/>
    <property type="project" value="InterPro"/>
</dbReference>
<dbReference type="InterPro" id="IPR040626">
    <property type="entry name" value="Pepdidase_M14_N"/>
</dbReference>
<comment type="similarity">
    <text evidence="5 21">Belongs to the peptidase M14 family.</text>
</comment>
<feature type="domain" description="Peptidase M14" evidence="23">
    <location>
        <begin position="154"/>
        <end position="593"/>
    </location>
</feature>
<evidence type="ECO:0000259" key="23">
    <source>
        <dbReference type="PROSITE" id="PS52035"/>
    </source>
</evidence>
<dbReference type="CDD" id="cd06236">
    <property type="entry name" value="M14_AGBL5_like"/>
    <property type="match status" value="1"/>
</dbReference>
<evidence type="ECO:0000256" key="5">
    <source>
        <dbReference type="ARBA" id="ARBA00005988"/>
    </source>
</evidence>
<feature type="compositionally biased region" description="Polar residues" evidence="22">
    <location>
        <begin position="642"/>
        <end position="666"/>
    </location>
</feature>
<organism evidence="24 25">
    <name type="scientific">Clytia hemisphaerica</name>
    <dbReference type="NCBI Taxonomy" id="252671"/>
    <lineage>
        <taxon>Eukaryota</taxon>
        <taxon>Metazoa</taxon>
        <taxon>Cnidaria</taxon>
        <taxon>Hydrozoa</taxon>
        <taxon>Hydroidolina</taxon>
        <taxon>Leptothecata</taxon>
        <taxon>Obeliida</taxon>
        <taxon>Clytiidae</taxon>
        <taxon>Clytia</taxon>
    </lineage>
</organism>
<name>A0A7M5VHD1_9CNID</name>
<keyword evidence="25" id="KW-1185">Reference proteome</keyword>
<keyword evidence="8" id="KW-0479">Metal-binding</keyword>
<evidence type="ECO:0000256" key="10">
    <source>
        <dbReference type="ARBA" id="ARBA00022833"/>
    </source>
</evidence>
<evidence type="ECO:0000256" key="22">
    <source>
        <dbReference type="SAM" id="MobiDB-lite"/>
    </source>
</evidence>
<dbReference type="Gene3D" id="3.40.630.10">
    <property type="entry name" value="Zn peptidases"/>
    <property type="match status" value="2"/>
</dbReference>
<dbReference type="RefSeq" id="XP_066930533.1">
    <property type="nucleotide sequence ID" value="XM_067074432.1"/>
</dbReference>
<evidence type="ECO:0000256" key="11">
    <source>
        <dbReference type="ARBA" id="ARBA00023049"/>
    </source>
</evidence>
<evidence type="ECO:0000256" key="20">
    <source>
        <dbReference type="ARBA" id="ARBA00047714"/>
    </source>
</evidence>
<keyword evidence="12" id="KW-0206">Cytoskeleton</keyword>